<dbReference type="EMBL" id="JADOUF010000001">
    <property type="protein sequence ID" value="MBG6137771.1"/>
    <property type="molecule type" value="Genomic_DNA"/>
</dbReference>
<evidence type="ECO:0000313" key="3">
    <source>
        <dbReference type="Proteomes" id="UP000622552"/>
    </source>
</evidence>
<name>A0A8J7GGZ0_9ACTN</name>
<dbReference type="Proteomes" id="UP000622552">
    <property type="component" value="Unassembled WGS sequence"/>
</dbReference>
<evidence type="ECO:0000256" key="1">
    <source>
        <dbReference type="SAM" id="Phobius"/>
    </source>
</evidence>
<keyword evidence="3" id="KW-1185">Reference proteome</keyword>
<evidence type="ECO:0000313" key="2">
    <source>
        <dbReference type="EMBL" id="MBG6137771.1"/>
    </source>
</evidence>
<dbReference type="InterPro" id="IPR012666">
    <property type="entry name" value="CbtA_put"/>
</dbReference>
<dbReference type="Pfam" id="PF09490">
    <property type="entry name" value="CbtA"/>
    <property type="match status" value="1"/>
</dbReference>
<feature type="transmembrane region" description="Helical" evidence="1">
    <location>
        <begin position="99"/>
        <end position="118"/>
    </location>
</feature>
<dbReference type="RefSeq" id="WP_197004596.1">
    <property type="nucleotide sequence ID" value="NZ_BONS01000024.1"/>
</dbReference>
<feature type="transmembrane region" description="Helical" evidence="1">
    <location>
        <begin position="138"/>
        <end position="160"/>
    </location>
</feature>
<comment type="caution">
    <text evidence="2">The sequence shown here is derived from an EMBL/GenBank/DDBJ whole genome shotgun (WGS) entry which is preliminary data.</text>
</comment>
<keyword evidence="1" id="KW-1133">Transmembrane helix</keyword>
<sequence>MTPVLSLLGRGLLAGGVSGVLAGGFARLIAEPVMDKAVDIESARSAAAGEVGVEVFTRGEQHFGLMVALLAVGLALGALFGLVYYVVHRSDLGSDAWGRSLRLATAGLVGVWLLPFLRYPANPPGVGSGDTVDGRTDAWLAATVMGLVAVAGALLLHSWLVSRGASAPLRHVVVTAVPVVALVLMFVILPNNTDPVEVPPTLLWDFRVLSAGTMVILWIAMGAVLGLLGLLGLRTSAARGAVPEAVAAS</sequence>
<feature type="transmembrane region" description="Helical" evidence="1">
    <location>
        <begin position="63"/>
        <end position="87"/>
    </location>
</feature>
<reference evidence="2" key="1">
    <citation type="submission" date="2020-11" db="EMBL/GenBank/DDBJ databases">
        <title>Sequencing the genomes of 1000 actinobacteria strains.</title>
        <authorList>
            <person name="Klenk H.-P."/>
        </authorList>
    </citation>
    <scope>NUCLEOTIDE SEQUENCE</scope>
    <source>
        <strain evidence="2">DSM 45356</strain>
    </source>
</reference>
<feature type="transmembrane region" description="Helical" evidence="1">
    <location>
        <begin position="172"/>
        <end position="189"/>
    </location>
</feature>
<organism evidence="2 3">
    <name type="scientific">Longispora fulva</name>
    <dbReference type="NCBI Taxonomy" id="619741"/>
    <lineage>
        <taxon>Bacteria</taxon>
        <taxon>Bacillati</taxon>
        <taxon>Actinomycetota</taxon>
        <taxon>Actinomycetes</taxon>
        <taxon>Micromonosporales</taxon>
        <taxon>Micromonosporaceae</taxon>
        <taxon>Longispora</taxon>
    </lineage>
</organism>
<gene>
    <name evidence="2" type="ORF">IW245_003965</name>
</gene>
<protein>
    <submittedName>
        <fullName evidence="2">Putative integral membrane protein</fullName>
    </submittedName>
</protein>
<keyword evidence="1" id="KW-0472">Membrane</keyword>
<keyword evidence="1" id="KW-0812">Transmembrane</keyword>
<accession>A0A8J7GGZ0</accession>
<feature type="transmembrane region" description="Helical" evidence="1">
    <location>
        <begin position="209"/>
        <end position="231"/>
    </location>
</feature>
<dbReference type="AlphaFoldDB" id="A0A8J7GGZ0"/>
<proteinExistence type="predicted"/>